<keyword evidence="3" id="KW-1185">Reference proteome</keyword>
<feature type="domain" description="T6SS Phospholipase effector Tle1-like catalytic" evidence="1">
    <location>
        <begin position="58"/>
        <end position="337"/>
    </location>
</feature>
<dbReference type="SUPFAM" id="SSF53474">
    <property type="entry name" value="alpha/beta-Hydrolases"/>
    <property type="match status" value="1"/>
</dbReference>
<dbReference type="AlphaFoldDB" id="A0AA96GGP6"/>
<sequence>MKPFWVFCTIIVFCFTGCGGSQTHSESSGEEIGNFQVPEIIEANLQVQVFKGNPNEVKSIFVFLDGTRNNSQTGTNVWRLFDLIKRINNPQTTSIYIEGVGLDSPIFGAAIGGGLESRIRRGYEFITNHYKQEDDIYIFGFSRGAHAARSLAGLLSYAGIPIIDTESNQGSSKVGNKIIELVKRRAEKDFLEKWENWKPGQPPLLTEEIKHQLNLNVQSTEVKFLGVWDTVPGSSFKKYLDCNEKRGIFKRFFYWLPGISKEERYKTDSYPAIRHIAHAVSFDEKRSKFFPLLLCPAINQEFTTIQEVWFPGAHSDVGGGYEDSSELPAVSLNWMVNKLSEHYQFKTDPPNFEENPQGLAHWSFGEEPGNFMSDCEDRQPPEEALIHESVNERQNSVGGVPILDRGKLLKLPYPIKCSDMNS</sequence>
<accession>A0AA96GGP6</accession>
<dbReference type="InterPro" id="IPR029058">
    <property type="entry name" value="AB_hydrolase_fold"/>
</dbReference>
<dbReference type="PANTHER" id="PTHR33840:SF1">
    <property type="entry name" value="TLE1 PHOSPHOLIPASE DOMAIN-CONTAINING PROTEIN"/>
    <property type="match status" value="1"/>
</dbReference>
<dbReference type="EMBL" id="CP116968">
    <property type="protein sequence ID" value="WNM61491.1"/>
    <property type="molecule type" value="Genomic_DNA"/>
</dbReference>
<organism evidence="2 3">
    <name type="scientific">Candidatus Nitrospira neomarina</name>
    <dbReference type="NCBI Taxonomy" id="3020899"/>
    <lineage>
        <taxon>Bacteria</taxon>
        <taxon>Pseudomonadati</taxon>
        <taxon>Nitrospirota</taxon>
        <taxon>Nitrospiria</taxon>
        <taxon>Nitrospirales</taxon>
        <taxon>Nitrospiraceae</taxon>
        <taxon>Nitrospira</taxon>
    </lineage>
</organism>
<name>A0AA96GGP6_9BACT</name>
<evidence type="ECO:0000313" key="2">
    <source>
        <dbReference type="EMBL" id="WNM61491.1"/>
    </source>
</evidence>
<dbReference type="KEGG" id="nneo:PQG83_17285"/>
<dbReference type="InterPro" id="IPR018712">
    <property type="entry name" value="Tle1-like_cat"/>
</dbReference>
<dbReference type="RefSeq" id="WP_312743725.1">
    <property type="nucleotide sequence ID" value="NZ_CP116968.1"/>
</dbReference>
<dbReference type="Proteomes" id="UP001302494">
    <property type="component" value="Chromosome"/>
</dbReference>
<reference evidence="2 3" key="1">
    <citation type="submission" date="2023-01" db="EMBL/GenBank/DDBJ databases">
        <title>Cultivation and genomic characterization of new, ubiquitous marine nitrite-oxidizing bacteria from the Nitrospirales.</title>
        <authorList>
            <person name="Mueller A.J."/>
            <person name="Daebeler A."/>
            <person name="Herbold C.W."/>
            <person name="Kirkegaard R.H."/>
            <person name="Daims H."/>
        </authorList>
    </citation>
    <scope>NUCLEOTIDE SEQUENCE [LARGE SCALE GENOMIC DNA]</scope>
    <source>
        <strain evidence="2 3">DK</strain>
    </source>
</reference>
<evidence type="ECO:0000259" key="1">
    <source>
        <dbReference type="Pfam" id="PF09994"/>
    </source>
</evidence>
<proteinExistence type="predicted"/>
<gene>
    <name evidence="2" type="ORF">PQG83_17285</name>
</gene>
<dbReference type="PANTHER" id="PTHR33840">
    <property type="match status" value="1"/>
</dbReference>
<evidence type="ECO:0000313" key="3">
    <source>
        <dbReference type="Proteomes" id="UP001302494"/>
    </source>
</evidence>
<protein>
    <submittedName>
        <fullName evidence="2">DUF2235 domain-containing protein</fullName>
    </submittedName>
</protein>
<dbReference type="Pfam" id="PF09994">
    <property type="entry name" value="T6SS_Tle1-like_cat"/>
    <property type="match status" value="1"/>
</dbReference>